<dbReference type="RefSeq" id="WP_320186527.1">
    <property type="nucleotide sequence ID" value="NZ_CP138332.1"/>
</dbReference>
<comment type="caution">
    <text evidence="1">The sequence shown here is derived from an EMBL/GenBank/DDBJ whole genome shotgun (WGS) entry which is preliminary data.</text>
</comment>
<protein>
    <recommendedName>
        <fullName evidence="3">DUF2141 domain-containing protein</fullName>
    </recommendedName>
</protein>
<reference evidence="2" key="1">
    <citation type="journal article" date="2019" name="Int. J. Syst. Evol. Microbiol.">
        <title>The Global Catalogue of Microorganisms (GCM) 10K type strain sequencing project: providing services to taxonomists for standard genome sequencing and annotation.</title>
        <authorList>
            <consortium name="The Broad Institute Genomics Platform"/>
            <consortium name="The Broad Institute Genome Sequencing Center for Infectious Disease"/>
            <person name="Wu L."/>
            <person name="Ma J."/>
        </authorList>
    </citation>
    <scope>NUCLEOTIDE SEQUENCE [LARGE SCALE GENOMIC DNA]</scope>
    <source>
        <strain evidence="2">KCTC 22814</strain>
    </source>
</reference>
<keyword evidence="2" id="KW-1185">Reference proteome</keyword>
<dbReference type="EMBL" id="JBHUPB010000012">
    <property type="protein sequence ID" value="MFD2969315.1"/>
    <property type="molecule type" value="Genomic_DNA"/>
</dbReference>
<dbReference type="Proteomes" id="UP001597525">
    <property type="component" value="Unassembled WGS sequence"/>
</dbReference>
<proteinExistence type="predicted"/>
<name>A0ABW6BIE4_9SPHI</name>
<organism evidence="1 2">
    <name type="scientific">Sphingobacterium bambusae</name>
    <dbReference type="NCBI Taxonomy" id="662858"/>
    <lineage>
        <taxon>Bacteria</taxon>
        <taxon>Pseudomonadati</taxon>
        <taxon>Bacteroidota</taxon>
        <taxon>Sphingobacteriia</taxon>
        <taxon>Sphingobacteriales</taxon>
        <taxon>Sphingobacteriaceae</taxon>
        <taxon>Sphingobacterium</taxon>
    </lineage>
</organism>
<evidence type="ECO:0000313" key="2">
    <source>
        <dbReference type="Proteomes" id="UP001597525"/>
    </source>
</evidence>
<gene>
    <name evidence="1" type="ORF">ACFS7Y_18110</name>
</gene>
<evidence type="ECO:0000313" key="1">
    <source>
        <dbReference type="EMBL" id="MFD2969315.1"/>
    </source>
</evidence>
<evidence type="ECO:0008006" key="3">
    <source>
        <dbReference type="Google" id="ProtNLM"/>
    </source>
</evidence>
<sequence length="115" mass="13129">MRYLAVIMMLFTSFKIDKTESIEEHSIDQVYSKVELDSGTLNEDGEDIDFIFVEDEIKAGRYEVSITDGPGDLYEINGTDYFVKFIGYYGYAGYGEEGLLIINSYGTGKFMKYDD</sequence>
<accession>A0ABW6BIE4</accession>